<protein>
    <submittedName>
        <fullName evidence="1">LON peptidase N-terminal domain and RING finger protein 2</fullName>
    </submittedName>
</protein>
<sequence>MPSTNVKFQWNAVQEFDMLFSSVVLPLLVMSPPPPLLPVSMSQVMPLFPLCLSPTVSLRSLQEEVFDHAKQWLEALPVYARLLLTQTVCCPLPGIDPHPENCPSGPMWVWWYVNALPTNPQRKIAFLKLTSLRERLLMLKDSLHLPIPTVSANGYDSREVHSGHQLTATH</sequence>
<comment type="caution">
    <text evidence="1">The sequence shown here is derived from an EMBL/GenBank/DDBJ whole genome shotgun (WGS) entry which is preliminary data.</text>
</comment>
<accession>A0AA35TMN2</accession>
<dbReference type="AlphaFoldDB" id="A0AA35TMN2"/>
<organism evidence="1 2">
    <name type="scientific">Geodia barretti</name>
    <name type="common">Barrett's horny sponge</name>
    <dbReference type="NCBI Taxonomy" id="519541"/>
    <lineage>
        <taxon>Eukaryota</taxon>
        <taxon>Metazoa</taxon>
        <taxon>Porifera</taxon>
        <taxon>Demospongiae</taxon>
        <taxon>Heteroscleromorpha</taxon>
        <taxon>Tetractinellida</taxon>
        <taxon>Astrophorina</taxon>
        <taxon>Geodiidae</taxon>
        <taxon>Geodia</taxon>
    </lineage>
</organism>
<gene>
    <name evidence="1" type="ORF">GBAR_LOCUS28005</name>
</gene>
<evidence type="ECO:0000313" key="1">
    <source>
        <dbReference type="EMBL" id="CAI8051105.1"/>
    </source>
</evidence>
<dbReference type="EMBL" id="CASHTH010003903">
    <property type="protein sequence ID" value="CAI8051105.1"/>
    <property type="molecule type" value="Genomic_DNA"/>
</dbReference>
<evidence type="ECO:0000313" key="2">
    <source>
        <dbReference type="Proteomes" id="UP001174909"/>
    </source>
</evidence>
<keyword evidence="2" id="KW-1185">Reference proteome</keyword>
<proteinExistence type="predicted"/>
<dbReference type="Proteomes" id="UP001174909">
    <property type="component" value="Unassembled WGS sequence"/>
</dbReference>
<reference evidence="1" key="1">
    <citation type="submission" date="2023-03" db="EMBL/GenBank/DDBJ databases">
        <authorList>
            <person name="Steffen K."/>
            <person name="Cardenas P."/>
        </authorList>
    </citation>
    <scope>NUCLEOTIDE SEQUENCE</scope>
</reference>
<name>A0AA35TMN2_GEOBA</name>